<sequence length="182" mass="21113">MLECKLDEATVELGVTCIRGLTCPVEIMYPDSQPEFPIIERTYFVQFMFPMTQIADNMTEMESVSYVPSQAKMEECMLYKLPSIASQRTEGLESIELEENLDEACADSVPDAHANVQTPDKKDNKVEETDMMPLTKLVPINTQLYQWEQEMQLDWSMSLSQTDLLFLRDSSKKEWMFILWNK</sequence>
<evidence type="ECO:0000313" key="1">
    <source>
        <dbReference type="EMBL" id="CEK75271.1"/>
    </source>
</evidence>
<name>A0A0B7A5F7_9EUPU</name>
<dbReference type="EMBL" id="HACG01028406">
    <property type="protein sequence ID" value="CEK75271.1"/>
    <property type="molecule type" value="Transcribed_RNA"/>
</dbReference>
<organism evidence="1">
    <name type="scientific">Arion vulgaris</name>
    <dbReference type="NCBI Taxonomy" id="1028688"/>
    <lineage>
        <taxon>Eukaryota</taxon>
        <taxon>Metazoa</taxon>
        <taxon>Spiralia</taxon>
        <taxon>Lophotrochozoa</taxon>
        <taxon>Mollusca</taxon>
        <taxon>Gastropoda</taxon>
        <taxon>Heterobranchia</taxon>
        <taxon>Euthyneura</taxon>
        <taxon>Panpulmonata</taxon>
        <taxon>Eupulmonata</taxon>
        <taxon>Stylommatophora</taxon>
        <taxon>Helicina</taxon>
        <taxon>Arionoidea</taxon>
        <taxon>Arionidae</taxon>
        <taxon>Arion</taxon>
    </lineage>
</organism>
<gene>
    <name evidence="1" type="primary">ORF94730</name>
</gene>
<proteinExistence type="predicted"/>
<reference evidence="1" key="1">
    <citation type="submission" date="2014-12" db="EMBL/GenBank/DDBJ databases">
        <title>Insight into the proteome of Arion vulgaris.</title>
        <authorList>
            <person name="Aradska J."/>
            <person name="Bulat T."/>
            <person name="Smidak R."/>
            <person name="Sarate P."/>
            <person name="Gangsoo J."/>
            <person name="Sialana F."/>
            <person name="Bilban M."/>
            <person name="Lubec G."/>
        </authorList>
    </citation>
    <scope>NUCLEOTIDE SEQUENCE</scope>
    <source>
        <tissue evidence="1">Skin</tissue>
    </source>
</reference>
<dbReference type="AlphaFoldDB" id="A0A0B7A5F7"/>
<protein>
    <submittedName>
        <fullName evidence="1">Uncharacterized protein</fullName>
    </submittedName>
</protein>
<accession>A0A0B7A5F7</accession>